<dbReference type="InterPro" id="IPR036890">
    <property type="entry name" value="HATPase_C_sf"/>
</dbReference>
<evidence type="ECO:0000256" key="6">
    <source>
        <dbReference type="ARBA" id="ARBA00022777"/>
    </source>
</evidence>
<feature type="repeat" description="TPR" evidence="9">
    <location>
        <begin position="141"/>
        <end position="174"/>
    </location>
</feature>
<dbReference type="InterPro" id="IPR005467">
    <property type="entry name" value="His_kinase_dom"/>
</dbReference>
<evidence type="ECO:0000256" key="8">
    <source>
        <dbReference type="ARBA" id="ARBA00023012"/>
    </source>
</evidence>
<dbReference type="AlphaFoldDB" id="A0A1H7V8F3"/>
<evidence type="ECO:0000256" key="7">
    <source>
        <dbReference type="ARBA" id="ARBA00022840"/>
    </source>
</evidence>
<evidence type="ECO:0000313" key="13">
    <source>
        <dbReference type="EMBL" id="SEM05218.1"/>
    </source>
</evidence>
<keyword evidence="5" id="KW-0547">Nucleotide-binding</keyword>
<dbReference type="STRING" id="1038014.SAMN04487910_3981"/>
<dbReference type="GO" id="GO:0005524">
    <property type="term" value="F:ATP binding"/>
    <property type="evidence" value="ECO:0007669"/>
    <property type="project" value="UniProtKB-KW"/>
</dbReference>
<dbReference type="GO" id="GO:0046983">
    <property type="term" value="F:protein dimerization activity"/>
    <property type="evidence" value="ECO:0007669"/>
    <property type="project" value="InterPro"/>
</dbReference>
<dbReference type="PANTHER" id="PTHR24421:SF10">
    <property type="entry name" value="NITRATE_NITRITE SENSOR PROTEIN NARQ"/>
    <property type="match status" value="1"/>
</dbReference>
<dbReference type="Pfam" id="PF07730">
    <property type="entry name" value="HisKA_3"/>
    <property type="match status" value="1"/>
</dbReference>
<keyword evidence="8" id="KW-0902">Two-component regulatory system</keyword>
<keyword evidence="6 13" id="KW-0418">Kinase</keyword>
<feature type="domain" description="Histidine kinase" evidence="12">
    <location>
        <begin position="445"/>
        <end position="632"/>
    </location>
</feature>
<dbReference type="InterPro" id="IPR011990">
    <property type="entry name" value="TPR-like_helical_dom_sf"/>
</dbReference>
<dbReference type="Proteomes" id="UP000198521">
    <property type="component" value="Unassembled WGS sequence"/>
</dbReference>
<dbReference type="InterPro" id="IPR019734">
    <property type="entry name" value="TPR_rpt"/>
</dbReference>
<name>A0A1H7V8F3_AQUAM</name>
<dbReference type="InterPro" id="IPR003594">
    <property type="entry name" value="HATPase_dom"/>
</dbReference>
<sequence>MDILIKKFFIVIILISFSSNAQEKKDWYSSFGKIPNTVDKHYYKDLENSKNLLEKVKFIDTIAAIHIQAGNTDSILYYGELLINELLIEKENFSNYTLYLSKAYNILGKGKLEKGLFDDAMKHHLDGITISSIPEMDRMHYTHQLGLGTVYLHQKEYDTALSVFEKCIEKTKDNDLLVLAKKLSADVFFFKKDIPKAKSTYLEVLDELKVYENNKIRLETQLKLGRIDFFEKNLAHALEYFRSVKDIALESRFYDLYIDAVIRMGIVYYNQGHVKDAEMILSTAYVNTMQWNKLELQRDVIMVLKDIKVADKDYENAYNLMTQYLSISNQILTNQNKAIVKEMEVKYQTLQKEKEILSLKEEQLLKESEIERQRTIKKAFLIGFLAVLLPVIALLFVYFQKLKTQIALNKSQEQVNSQKVEGLMKDQELNLINATMDGQNKERKRLARELHDSIGGNLASIKLQLSAASDNETLQTKIIKQVDETYHQVRDLSHNLASKKFQNNGVSKLIKEYVNNIQQGSNQKISFNPHPEEKINEIESPLKEELFKIVQELLTNTLKHAKADHIDIYLNEYQTSLQLLFEDNGIGFDTAKIKDGIGFKNIRNRLSPLSGKMMIDSTKNRGTVVNIEIPVS</sequence>
<dbReference type="SMART" id="SM00028">
    <property type="entry name" value="TPR"/>
    <property type="match status" value="2"/>
</dbReference>
<dbReference type="SUPFAM" id="SSF48452">
    <property type="entry name" value="TPR-like"/>
    <property type="match status" value="1"/>
</dbReference>
<evidence type="ECO:0000256" key="9">
    <source>
        <dbReference type="PROSITE-ProRule" id="PRU00339"/>
    </source>
</evidence>
<organism evidence="13 14">
    <name type="scientific">Aquimarina amphilecti</name>
    <dbReference type="NCBI Taxonomy" id="1038014"/>
    <lineage>
        <taxon>Bacteria</taxon>
        <taxon>Pseudomonadati</taxon>
        <taxon>Bacteroidota</taxon>
        <taxon>Flavobacteriia</taxon>
        <taxon>Flavobacteriales</taxon>
        <taxon>Flavobacteriaceae</taxon>
        <taxon>Aquimarina</taxon>
    </lineage>
</organism>
<evidence type="ECO:0000313" key="14">
    <source>
        <dbReference type="Proteomes" id="UP000198521"/>
    </source>
</evidence>
<dbReference type="Gene3D" id="3.30.565.10">
    <property type="entry name" value="Histidine kinase-like ATPase, C-terminal domain"/>
    <property type="match status" value="1"/>
</dbReference>
<keyword evidence="7" id="KW-0067">ATP-binding</keyword>
<dbReference type="Gene3D" id="1.25.40.10">
    <property type="entry name" value="Tetratricopeptide repeat domain"/>
    <property type="match status" value="1"/>
</dbReference>
<dbReference type="OrthoDB" id="9778366at2"/>
<dbReference type="PROSITE" id="PS50005">
    <property type="entry name" value="TPR"/>
    <property type="match status" value="1"/>
</dbReference>
<keyword evidence="11" id="KW-1133">Transmembrane helix</keyword>
<evidence type="ECO:0000256" key="4">
    <source>
        <dbReference type="ARBA" id="ARBA00022679"/>
    </source>
</evidence>
<evidence type="ECO:0000256" key="5">
    <source>
        <dbReference type="ARBA" id="ARBA00022741"/>
    </source>
</evidence>
<dbReference type="PANTHER" id="PTHR24421">
    <property type="entry name" value="NITRATE/NITRITE SENSOR PROTEIN NARX-RELATED"/>
    <property type="match status" value="1"/>
</dbReference>
<gene>
    <name evidence="13" type="ORF">SAMN04487910_3981</name>
</gene>
<dbReference type="RefSeq" id="WP_091411673.1">
    <property type="nucleotide sequence ID" value="NZ_FOAB01000008.1"/>
</dbReference>
<dbReference type="GO" id="GO:0016020">
    <property type="term" value="C:membrane"/>
    <property type="evidence" value="ECO:0007669"/>
    <property type="project" value="InterPro"/>
</dbReference>
<evidence type="ECO:0000256" key="10">
    <source>
        <dbReference type="SAM" id="Coils"/>
    </source>
</evidence>
<dbReference type="CDD" id="cd16917">
    <property type="entry name" value="HATPase_UhpB-NarQ-NarX-like"/>
    <property type="match status" value="1"/>
</dbReference>
<feature type="transmembrane region" description="Helical" evidence="11">
    <location>
        <begin position="379"/>
        <end position="399"/>
    </location>
</feature>
<dbReference type="GO" id="GO:0000155">
    <property type="term" value="F:phosphorelay sensor kinase activity"/>
    <property type="evidence" value="ECO:0007669"/>
    <property type="project" value="InterPro"/>
</dbReference>
<keyword evidence="11" id="KW-0472">Membrane</keyword>
<dbReference type="Gene3D" id="1.20.5.1930">
    <property type="match status" value="1"/>
</dbReference>
<dbReference type="Pfam" id="PF02518">
    <property type="entry name" value="HATPase_c"/>
    <property type="match status" value="1"/>
</dbReference>
<evidence type="ECO:0000259" key="12">
    <source>
        <dbReference type="PROSITE" id="PS50109"/>
    </source>
</evidence>
<reference evidence="14" key="1">
    <citation type="submission" date="2016-10" db="EMBL/GenBank/DDBJ databases">
        <authorList>
            <person name="Varghese N."/>
            <person name="Submissions S."/>
        </authorList>
    </citation>
    <scope>NUCLEOTIDE SEQUENCE [LARGE SCALE GENOMIC DNA]</scope>
    <source>
        <strain evidence="14">DSM 25232 / NCIMB 14723 / 92V</strain>
    </source>
</reference>
<dbReference type="SUPFAM" id="SSF55874">
    <property type="entry name" value="ATPase domain of HSP90 chaperone/DNA topoisomerase II/histidine kinase"/>
    <property type="match status" value="1"/>
</dbReference>
<evidence type="ECO:0000256" key="1">
    <source>
        <dbReference type="ARBA" id="ARBA00000085"/>
    </source>
</evidence>
<feature type="coiled-coil region" evidence="10">
    <location>
        <begin position="340"/>
        <end position="367"/>
    </location>
</feature>
<dbReference type="PROSITE" id="PS50109">
    <property type="entry name" value="HIS_KIN"/>
    <property type="match status" value="1"/>
</dbReference>
<keyword evidence="4" id="KW-0808">Transferase</keyword>
<dbReference type="InterPro" id="IPR050482">
    <property type="entry name" value="Sensor_HK_TwoCompSys"/>
</dbReference>
<dbReference type="EC" id="2.7.13.3" evidence="2"/>
<evidence type="ECO:0000256" key="2">
    <source>
        <dbReference type="ARBA" id="ARBA00012438"/>
    </source>
</evidence>
<proteinExistence type="predicted"/>
<keyword evidence="14" id="KW-1185">Reference proteome</keyword>
<protein>
    <recommendedName>
        <fullName evidence="2">histidine kinase</fullName>
        <ecNumber evidence="2">2.7.13.3</ecNumber>
    </recommendedName>
</protein>
<keyword evidence="10" id="KW-0175">Coiled coil</keyword>
<evidence type="ECO:0000256" key="11">
    <source>
        <dbReference type="SAM" id="Phobius"/>
    </source>
</evidence>
<evidence type="ECO:0000256" key="3">
    <source>
        <dbReference type="ARBA" id="ARBA00022553"/>
    </source>
</evidence>
<dbReference type="InterPro" id="IPR011712">
    <property type="entry name" value="Sig_transdc_His_kin_sub3_dim/P"/>
</dbReference>
<accession>A0A1H7V8F3</accession>
<keyword evidence="11" id="KW-0812">Transmembrane</keyword>
<keyword evidence="3" id="KW-0597">Phosphoprotein</keyword>
<comment type="catalytic activity">
    <reaction evidence="1">
        <text>ATP + protein L-histidine = ADP + protein N-phospho-L-histidine.</text>
        <dbReference type="EC" id="2.7.13.3"/>
    </reaction>
</comment>
<dbReference type="EMBL" id="FOAB01000008">
    <property type="protein sequence ID" value="SEM05218.1"/>
    <property type="molecule type" value="Genomic_DNA"/>
</dbReference>
<keyword evidence="9" id="KW-0802">TPR repeat</keyword>